<dbReference type="SUPFAM" id="SSF143422">
    <property type="entry name" value="Transposase IS200-like"/>
    <property type="match status" value="1"/>
</dbReference>
<feature type="domain" description="Transposase IS200-like" evidence="1">
    <location>
        <begin position="8"/>
        <end position="134"/>
    </location>
</feature>
<dbReference type="Gene3D" id="3.30.70.1290">
    <property type="entry name" value="Transposase IS200-like"/>
    <property type="match status" value="1"/>
</dbReference>
<dbReference type="PANTHER" id="PTHR36966">
    <property type="entry name" value="REP-ASSOCIATED TYROSINE TRANSPOSASE"/>
    <property type="match status" value="1"/>
</dbReference>
<dbReference type="InterPro" id="IPR002686">
    <property type="entry name" value="Transposase_17"/>
</dbReference>
<evidence type="ECO:0000313" key="2">
    <source>
        <dbReference type="EMBL" id="VUZ85040.1"/>
    </source>
</evidence>
<dbReference type="GO" id="GO:0043565">
    <property type="term" value="F:sequence-specific DNA binding"/>
    <property type="evidence" value="ECO:0007669"/>
    <property type="project" value="TreeGrafter"/>
</dbReference>
<dbReference type="GO" id="GO:0004803">
    <property type="term" value="F:transposase activity"/>
    <property type="evidence" value="ECO:0007669"/>
    <property type="project" value="InterPro"/>
</dbReference>
<evidence type="ECO:0000259" key="1">
    <source>
        <dbReference type="SMART" id="SM01321"/>
    </source>
</evidence>
<reference evidence="2 3" key="1">
    <citation type="submission" date="2019-07" db="EMBL/GenBank/DDBJ databases">
        <authorList>
            <person name="Cremers G."/>
        </authorList>
    </citation>
    <scope>NUCLEOTIDE SEQUENCE [LARGE SCALE GENOMIC DNA]</scope>
</reference>
<accession>A0A564ZI65</accession>
<dbReference type="Pfam" id="PF01797">
    <property type="entry name" value="Y1_Tnp"/>
    <property type="match status" value="1"/>
</dbReference>
<gene>
    <name evidence="2" type="ORF">MELA_01415</name>
</gene>
<dbReference type="PANTHER" id="PTHR36966:SF1">
    <property type="entry name" value="REP-ASSOCIATED TYROSINE TRANSPOSASE"/>
    <property type="match status" value="1"/>
</dbReference>
<dbReference type="EMBL" id="CABIKM010000022">
    <property type="protein sequence ID" value="VUZ85040.1"/>
    <property type="molecule type" value="Genomic_DNA"/>
</dbReference>
<dbReference type="NCBIfam" id="NF047646">
    <property type="entry name" value="REP_Tyr_transpos"/>
    <property type="match status" value="1"/>
</dbReference>
<dbReference type="Proteomes" id="UP000334340">
    <property type="component" value="Unassembled WGS sequence"/>
</dbReference>
<proteinExistence type="predicted"/>
<protein>
    <submittedName>
        <fullName evidence="2">Transposase IS200 like protein</fullName>
    </submittedName>
</protein>
<dbReference type="SMART" id="SM01321">
    <property type="entry name" value="Y1_Tnp"/>
    <property type="match status" value="1"/>
</dbReference>
<dbReference type="InterPro" id="IPR052715">
    <property type="entry name" value="RAYT_transposase"/>
</dbReference>
<evidence type="ECO:0000313" key="3">
    <source>
        <dbReference type="Proteomes" id="UP000334340"/>
    </source>
</evidence>
<keyword evidence="3" id="KW-1185">Reference proteome</keyword>
<name>A0A564ZI65_9BACT</name>
<dbReference type="GO" id="GO:0006313">
    <property type="term" value="P:DNA transposition"/>
    <property type="evidence" value="ECO:0007669"/>
    <property type="project" value="InterPro"/>
</dbReference>
<sequence length="178" mass="20898">MRYRRAFIPGGSFFFTVVTEQRRPLLASADAVDILRTAFRTVRATRHFEVDAMVVLPDHLHCIWTLPPGDADFTTRWRLIKTWFTKHCDPALRSEPNRVRTANQEQAVWQHRYWEHALRDEVDVIRHVEYVHFNPVKHGLVSSVVEWPYSSFRRYVEAGVYPADWGQGAMEFEGVGRE</sequence>
<dbReference type="AlphaFoldDB" id="A0A564ZI65"/>
<organism evidence="2 3">
    <name type="scientific">Candidatus Methylomirabilis lanthanidiphila</name>
    <dbReference type="NCBI Taxonomy" id="2211376"/>
    <lineage>
        <taxon>Bacteria</taxon>
        <taxon>Candidatus Methylomirabilota</taxon>
        <taxon>Candidatus Methylomirabilia</taxon>
        <taxon>Candidatus Methylomirabilales</taxon>
        <taxon>Candidatus Methylomirabilaceae</taxon>
        <taxon>Candidatus Methylomirabilis</taxon>
    </lineage>
</organism>
<dbReference type="InterPro" id="IPR036515">
    <property type="entry name" value="Transposase_17_sf"/>
</dbReference>